<proteinExistence type="predicted"/>
<feature type="region of interest" description="Disordered" evidence="1">
    <location>
        <begin position="66"/>
        <end position="87"/>
    </location>
</feature>
<organism evidence="2 3">
    <name type="scientific">Tribolium castaneum</name>
    <name type="common">Red flour beetle</name>
    <dbReference type="NCBI Taxonomy" id="7070"/>
    <lineage>
        <taxon>Eukaryota</taxon>
        <taxon>Metazoa</taxon>
        <taxon>Ecdysozoa</taxon>
        <taxon>Arthropoda</taxon>
        <taxon>Hexapoda</taxon>
        <taxon>Insecta</taxon>
        <taxon>Pterygota</taxon>
        <taxon>Neoptera</taxon>
        <taxon>Endopterygota</taxon>
        <taxon>Coleoptera</taxon>
        <taxon>Polyphaga</taxon>
        <taxon>Cucujiformia</taxon>
        <taxon>Tenebrionidae</taxon>
        <taxon>Tenebrionidae incertae sedis</taxon>
        <taxon>Tribolium</taxon>
    </lineage>
</organism>
<dbReference type="AlphaFoldDB" id="D2A1B4"/>
<dbReference type="HOGENOM" id="CLU_2486253_0_0_1"/>
<reference evidence="2 3" key="1">
    <citation type="journal article" date="2008" name="Nature">
        <title>The genome of the model beetle and pest Tribolium castaneum.</title>
        <authorList>
            <consortium name="Tribolium Genome Sequencing Consortium"/>
            <person name="Richards S."/>
            <person name="Gibbs R.A."/>
            <person name="Weinstock G.M."/>
            <person name="Brown S.J."/>
            <person name="Denell R."/>
            <person name="Beeman R.W."/>
            <person name="Gibbs R."/>
            <person name="Beeman R.W."/>
            <person name="Brown S.J."/>
            <person name="Bucher G."/>
            <person name="Friedrich M."/>
            <person name="Grimmelikhuijzen C.J."/>
            <person name="Klingler M."/>
            <person name="Lorenzen M."/>
            <person name="Richards S."/>
            <person name="Roth S."/>
            <person name="Schroder R."/>
            <person name="Tautz D."/>
            <person name="Zdobnov E.M."/>
            <person name="Muzny D."/>
            <person name="Gibbs R.A."/>
            <person name="Weinstock G.M."/>
            <person name="Attaway T."/>
            <person name="Bell S."/>
            <person name="Buhay C.J."/>
            <person name="Chandrabose M.N."/>
            <person name="Chavez D."/>
            <person name="Clerk-Blankenburg K.P."/>
            <person name="Cree A."/>
            <person name="Dao M."/>
            <person name="Davis C."/>
            <person name="Chacko J."/>
            <person name="Dinh H."/>
            <person name="Dugan-Rocha S."/>
            <person name="Fowler G."/>
            <person name="Garner T.T."/>
            <person name="Garnes J."/>
            <person name="Gnirke A."/>
            <person name="Hawes A."/>
            <person name="Hernandez J."/>
            <person name="Hines S."/>
            <person name="Holder M."/>
            <person name="Hume J."/>
            <person name="Jhangiani S.N."/>
            <person name="Joshi V."/>
            <person name="Khan Z.M."/>
            <person name="Jackson L."/>
            <person name="Kovar C."/>
            <person name="Kowis A."/>
            <person name="Lee S."/>
            <person name="Lewis L.R."/>
            <person name="Margolis J."/>
            <person name="Morgan M."/>
            <person name="Nazareth L.V."/>
            <person name="Nguyen N."/>
            <person name="Okwuonu G."/>
            <person name="Parker D."/>
            <person name="Richards S."/>
            <person name="Ruiz S.J."/>
            <person name="Santibanez J."/>
            <person name="Savard J."/>
            <person name="Scherer S.E."/>
            <person name="Schneider B."/>
            <person name="Sodergren E."/>
            <person name="Tautz D."/>
            <person name="Vattahil S."/>
            <person name="Villasana D."/>
            <person name="White C.S."/>
            <person name="Wright R."/>
            <person name="Park Y."/>
            <person name="Beeman R.W."/>
            <person name="Lord J."/>
            <person name="Oppert B."/>
            <person name="Lorenzen M."/>
            <person name="Brown S."/>
            <person name="Wang L."/>
            <person name="Savard J."/>
            <person name="Tautz D."/>
            <person name="Richards S."/>
            <person name="Weinstock G."/>
            <person name="Gibbs R.A."/>
            <person name="Liu Y."/>
            <person name="Worley K."/>
            <person name="Weinstock G."/>
            <person name="Elsik C.G."/>
            <person name="Reese J.T."/>
            <person name="Elhaik E."/>
            <person name="Landan G."/>
            <person name="Graur D."/>
            <person name="Arensburger P."/>
            <person name="Atkinson P."/>
            <person name="Beeman R.W."/>
            <person name="Beidler J."/>
            <person name="Brown S.J."/>
            <person name="Demuth J.P."/>
            <person name="Drury D.W."/>
            <person name="Du Y.Z."/>
            <person name="Fujiwara H."/>
            <person name="Lorenzen M."/>
            <person name="Maselli V."/>
            <person name="Osanai M."/>
            <person name="Park Y."/>
            <person name="Robertson H.M."/>
            <person name="Tu Z."/>
            <person name="Wang J.J."/>
            <person name="Wang S."/>
            <person name="Richards S."/>
            <person name="Song H."/>
            <person name="Zhang L."/>
            <person name="Sodergren E."/>
            <person name="Werner D."/>
            <person name="Stanke M."/>
            <person name="Morgenstern B."/>
            <person name="Solovyev V."/>
            <person name="Kosarev P."/>
            <person name="Brown G."/>
            <person name="Chen H.C."/>
            <person name="Ermolaeva O."/>
            <person name="Hlavina W."/>
            <person name="Kapustin Y."/>
            <person name="Kiryutin B."/>
            <person name="Kitts P."/>
            <person name="Maglott D."/>
            <person name="Pruitt K."/>
            <person name="Sapojnikov V."/>
            <person name="Souvorov A."/>
            <person name="Mackey A.J."/>
            <person name="Waterhouse R.M."/>
            <person name="Wyder S."/>
            <person name="Zdobnov E.M."/>
            <person name="Zdobnov E.M."/>
            <person name="Wyder S."/>
            <person name="Kriventseva E.V."/>
            <person name="Kadowaki T."/>
            <person name="Bork P."/>
            <person name="Aranda M."/>
            <person name="Bao R."/>
            <person name="Beermann A."/>
            <person name="Berns N."/>
            <person name="Bolognesi R."/>
            <person name="Bonneton F."/>
            <person name="Bopp D."/>
            <person name="Brown S.J."/>
            <person name="Bucher G."/>
            <person name="Butts T."/>
            <person name="Chaumot A."/>
            <person name="Denell R.E."/>
            <person name="Ferrier D.E."/>
            <person name="Friedrich M."/>
            <person name="Gordon C.M."/>
            <person name="Jindra M."/>
            <person name="Klingler M."/>
            <person name="Lan Q."/>
            <person name="Lattorff H.M."/>
            <person name="Laudet V."/>
            <person name="von Levetsow C."/>
            <person name="Liu Z."/>
            <person name="Lutz R."/>
            <person name="Lynch J.A."/>
            <person name="da Fonseca R.N."/>
            <person name="Posnien N."/>
            <person name="Reuter R."/>
            <person name="Roth S."/>
            <person name="Savard J."/>
            <person name="Schinko J.B."/>
            <person name="Schmitt C."/>
            <person name="Schoppmeier M."/>
            <person name="Schroder R."/>
            <person name="Shippy T.D."/>
            <person name="Simonnet F."/>
            <person name="Marques-Souza H."/>
            <person name="Tautz D."/>
            <person name="Tomoyasu Y."/>
            <person name="Trauner J."/>
            <person name="Van der Zee M."/>
            <person name="Vervoort M."/>
            <person name="Wittkopp N."/>
            <person name="Wimmer E.A."/>
            <person name="Yang X."/>
            <person name="Jones A.K."/>
            <person name="Sattelle D.B."/>
            <person name="Ebert P.R."/>
            <person name="Nelson D."/>
            <person name="Scott J.G."/>
            <person name="Beeman R.W."/>
            <person name="Muthukrishnan S."/>
            <person name="Kramer K.J."/>
            <person name="Arakane Y."/>
            <person name="Beeman R.W."/>
            <person name="Zhu Q."/>
            <person name="Hogenkamp D."/>
            <person name="Dixit R."/>
            <person name="Oppert B."/>
            <person name="Jiang H."/>
            <person name="Zou Z."/>
            <person name="Marshall J."/>
            <person name="Elpidina E."/>
            <person name="Vinokurov K."/>
            <person name="Oppert C."/>
            <person name="Zou Z."/>
            <person name="Evans J."/>
            <person name="Lu Z."/>
            <person name="Zhao P."/>
            <person name="Sumathipala N."/>
            <person name="Altincicek B."/>
            <person name="Vilcinskas A."/>
            <person name="Williams M."/>
            <person name="Hultmark D."/>
            <person name="Hetru C."/>
            <person name="Jiang H."/>
            <person name="Grimmelikhuijzen C.J."/>
            <person name="Hauser F."/>
            <person name="Cazzamali G."/>
            <person name="Williamson M."/>
            <person name="Park Y."/>
            <person name="Li B."/>
            <person name="Tanaka Y."/>
            <person name="Predel R."/>
            <person name="Neupert S."/>
            <person name="Schachtner J."/>
            <person name="Verleyen P."/>
            <person name="Raible F."/>
            <person name="Bork P."/>
            <person name="Friedrich M."/>
            <person name="Walden K.K."/>
            <person name="Robertson H.M."/>
            <person name="Angeli S."/>
            <person name="Foret S."/>
            <person name="Bucher G."/>
            <person name="Schuetz S."/>
            <person name="Maleszka R."/>
            <person name="Wimmer E.A."/>
            <person name="Beeman R.W."/>
            <person name="Lorenzen M."/>
            <person name="Tomoyasu Y."/>
            <person name="Miller S.C."/>
            <person name="Grossmann D."/>
            <person name="Bucher G."/>
        </authorList>
    </citation>
    <scope>NUCLEOTIDE SEQUENCE [LARGE SCALE GENOMIC DNA]</scope>
    <source>
        <strain evidence="2 3">Georgia GA2</strain>
    </source>
</reference>
<sequence length="87" mass="9497">MRFGLFSINYASGGNMVEAPGGDSYVLRHTQREMTSMRGHLGHTQPTSIGSARSFLTREGRHFIPYSGGEMPGKVTTRTGTDSPILH</sequence>
<keyword evidence="3" id="KW-1185">Reference proteome</keyword>
<dbReference type="InParanoid" id="D2A1B4"/>
<dbReference type="Proteomes" id="UP000007266">
    <property type="component" value="Linkage group 4"/>
</dbReference>
<reference evidence="2 3" key="2">
    <citation type="journal article" date="2010" name="Nucleic Acids Res.">
        <title>BeetleBase in 2010: revisions to provide comprehensive genomic information for Tribolium castaneum.</title>
        <authorList>
            <person name="Kim H.S."/>
            <person name="Murphy T."/>
            <person name="Xia J."/>
            <person name="Caragea D."/>
            <person name="Park Y."/>
            <person name="Beeman R.W."/>
            <person name="Lorenzen M.D."/>
            <person name="Butcher S."/>
            <person name="Manak J.R."/>
            <person name="Brown S.J."/>
        </authorList>
    </citation>
    <scope>GENOME REANNOTATION</scope>
    <source>
        <strain evidence="2 3">Georgia GA2</strain>
    </source>
</reference>
<protein>
    <submittedName>
        <fullName evidence="2">Uncharacterized protein</fullName>
    </submittedName>
</protein>
<feature type="compositionally biased region" description="Polar residues" evidence="1">
    <location>
        <begin position="76"/>
        <end position="87"/>
    </location>
</feature>
<evidence type="ECO:0000313" key="2">
    <source>
        <dbReference type="EMBL" id="EFA01554.1"/>
    </source>
</evidence>
<evidence type="ECO:0000313" key="3">
    <source>
        <dbReference type="Proteomes" id="UP000007266"/>
    </source>
</evidence>
<gene>
    <name evidence="2" type="primary">AUGUSTUS-3.0.2_07115</name>
    <name evidence="2" type="ORF">TcasGA2_TC007115</name>
</gene>
<name>D2A1B4_TRICA</name>
<evidence type="ECO:0000256" key="1">
    <source>
        <dbReference type="SAM" id="MobiDB-lite"/>
    </source>
</evidence>
<dbReference type="EMBL" id="KQ971338">
    <property type="protein sequence ID" value="EFA01554.1"/>
    <property type="molecule type" value="Genomic_DNA"/>
</dbReference>
<accession>D2A1B4</accession>